<evidence type="ECO:0000256" key="3">
    <source>
        <dbReference type="ARBA" id="ARBA00022679"/>
    </source>
</evidence>
<dbReference type="GO" id="GO:0003677">
    <property type="term" value="F:DNA binding"/>
    <property type="evidence" value="ECO:0007669"/>
    <property type="project" value="InterPro"/>
</dbReference>
<keyword evidence="3 7" id="KW-0808">Transferase</keyword>
<organism evidence="7">
    <name type="scientific">Planktothricoides sp. SpSt-374</name>
    <dbReference type="NCBI Taxonomy" id="2282167"/>
    <lineage>
        <taxon>Bacteria</taxon>
        <taxon>Bacillati</taxon>
        <taxon>Cyanobacteriota</taxon>
        <taxon>Cyanophyceae</taxon>
        <taxon>Oscillatoriophycideae</taxon>
        <taxon>Oscillatoriales</taxon>
        <taxon>Oscillatoriaceae</taxon>
        <taxon>Planktothricoides</taxon>
    </lineage>
</organism>
<dbReference type="InterPro" id="IPR050953">
    <property type="entry name" value="N4_N6_ade-DNA_methylase"/>
</dbReference>
<dbReference type="Pfam" id="PF02384">
    <property type="entry name" value="N6_Mtase"/>
    <property type="match status" value="1"/>
</dbReference>
<dbReference type="InterPro" id="IPR029063">
    <property type="entry name" value="SAM-dependent_MTases_sf"/>
</dbReference>
<name>A0A7C3VQV2_9CYAN</name>
<accession>A0A7C3VQV2</accession>
<comment type="catalytic activity">
    <reaction evidence="4">
        <text>a 2'-deoxyadenosine in DNA + S-adenosyl-L-methionine = an N(6)-methyl-2'-deoxyadenosine in DNA + S-adenosyl-L-homocysteine + H(+)</text>
        <dbReference type="Rhea" id="RHEA:15197"/>
        <dbReference type="Rhea" id="RHEA-COMP:12418"/>
        <dbReference type="Rhea" id="RHEA-COMP:12419"/>
        <dbReference type="ChEBI" id="CHEBI:15378"/>
        <dbReference type="ChEBI" id="CHEBI:57856"/>
        <dbReference type="ChEBI" id="CHEBI:59789"/>
        <dbReference type="ChEBI" id="CHEBI:90615"/>
        <dbReference type="ChEBI" id="CHEBI:90616"/>
        <dbReference type="EC" id="2.1.1.72"/>
    </reaction>
</comment>
<dbReference type="InterPro" id="IPR041635">
    <property type="entry name" value="Type_ISP_LLaBIII_C"/>
</dbReference>
<dbReference type="GO" id="GO:0032259">
    <property type="term" value="P:methylation"/>
    <property type="evidence" value="ECO:0007669"/>
    <property type="project" value="UniProtKB-KW"/>
</dbReference>
<evidence type="ECO:0000256" key="1">
    <source>
        <dbReference type="ARBA" id="ARBA00011900"/>
    </source>
</evidence>
<dbReference type="SUPFAM" id="SSF53335">
    <property type="entry name" value="S-adenosyl-L-methionine-dependent methyltransferases"/>
    <property type="match status" value="1"/>
</dbReference>
<protein>
    <recommendedName>
        <fullName evidence="1">site-specific DNA-methyltransferase (adenine-specific)</fullName>
        <ecNumber evidence="1">2.1.1.72</ecNumber>
    </recommendedName>
</protein>
<dbReference type="AlphaFoldDB" id="A0A7C3VQV2"/>
<feature type="domain" description="DNA methylase adenine-specific" evidence="5">
    <location>
        <begin position="179"/>
        <end position="382"/>
    </location>
</feature>
<dbReference type="Pfam" id="PF18135">
    <property type="entry name" value="Type_ISP_C"/>
    <property type="match status" value="1"/>
</dbReference>
<comment type="caution">
    <text evidence="7">The sequence shown here is derived from an EMBL/GenBank/DDBJ whole genome shotgun (WGS) entry which is preliminary data.</text>
</comment>
<evidence type="ECO:0000256" key="4">
    <source>
        <dbReference type="ARBA" id="ARBA00047942"/>
    </source>
</evidence>
<dbReference type="EMBL" id="DSPX01000039">
    <property type="protein sequence ID" value="HGF99794.1"/>
    <property type="molecule type" value="Genomic_DNA"/>
</dbReference>
<dbReference type="GO" id="GO:0008170">
    <property type="term" value="F:N-methyltransferase activity"/>
    <property type="evidence" value="ECO:0007669"/>
    <property type="project" value="InterPro"/>
</dbReference>
<dbReference type="GO" id="GO:0009007">
    <property type="term" value="F:site-specific DNA-methyltransferase (adenine-specific) activity"/>
    <property type="evidence" value="ECO:0007669"/>
    <property type="project" value="UniProtKB-EC"/>
</dbReference>
<evidence type="ECO:0000259" key="6">
    <source>
        <dbReference type="Pfam" id="PF18135"/>
    </source>
</evidence>
<sequence length="968" mass="110734">MLPAKIQRAPSSFLHHNSKMRKSLKTYCQEISHIYQTDNTTKPKSPPIVPPRTPKNLAKRMAELAQIIRQVILTALTDDHQDGILQQQFQLTQKILNRELTTDEFADMSAQTICYVTFVKCLNQNQPPNLPFFPSIFSQIAGPELDERITWAVDTLANILQQTDMAEILKEFGQRTHKTDPVVHFYETFLAEYDPKMREARGVYYTPEPVVDYLVKSVDYILKQKFHIPQGLADSTKIHIPHPHGTIHTHKVLILDPAVGTGTFIHAIIDYISEQFQTKKGMWSSYVSQHLLPRLFGFELLMAPYTVAHMKLGLQLQELGYDFSSDERLRIYLTNTLQEAFQLPEQVINFGSRIKEEAEAAKEVKQEHPVMVIIGNPPYSGHSVNTGDWITNLLKGRDIIGNTATANYFAVDGQPLGEKNPKWLNDDYVKFIRFSQWRIDQTGYGVLAFITNHGYLDNPTFRGMRQSLMQSFDEIYVLDLHGNSKKQEISPDGSPDQNVFDIQQGVAIGIFIKYRDSQGELAKVYHGELWGVREIYEQSQLVGGKYHWLAEHDISSTPWTELTPNSPFYLFQPQDVAVRAEYEAAAKISEIMPMNTVGIVTARDALTIQWTADQVWEVVNDFASLSPEEARQKYDLGKDTRDWKVELAQKDLRNHPLDHTPDKTGPFQELQIPILYRPFDVRYTYYTAQSRGFHCMPRYEVMKHLIAGDNLGLIATRQVTSLKFCHINVSRIIIELKVGSHDRSTQILPLYLYPTDKPTLFDHQPTNAPGGRRPNLAPEFIAEFSGKLGLDFITDGKGDKSRTFGPEDIFHYIYAIFHSPTYRHRYAEFLKIDFPRVPLTSNVALFWSLVAAGDKLVQLHLMQTTGQEIATYPIPGSDVVEKVKYNEQFQQVWINSEQYFAPVTPDIWNFHIGGYQVCEKWLKDRKGRVLSFDDLSHYQNILSILGSTIEMMGEVDGIIEKFGGFPLG</sequence>
<reference evidence="7" key="1">
    <citation type="journal article" date="2020" name="mSystems">
        <title>Genome- and Community-Level Interaction Insights into Carbon Utilization and Element Cycling Functions of Hydrothermarchaeota in Hydrothermal Sediment.</title>
        <authorList>
            <person name="Zhou Z."/>
            <person name="Liu Y."/>
            <person name="Xu W."/>
            <person name="Pan J."/>
            <person name="Luo Z.H."/>
            <person name="Li M."/>
        </authorList>
    </citation>
    <scope>NUCLEOTIDE SEQUENCE [LARGE SCALE GENOMIC DNA]</scope>
    <source>
        <strain evidence="7">SpSt-374</strain>
    </source>
</reference>
<dbReference type="EC" id="2.1.1.72" evidence="1"/>
<dbReference type="PANTHER" id="PTHR33841">
    <property type="entry name" value="DNA METHYLTRANSFERASE YEEA-RELATED"/>
    <property type="match status" value="1"/>
</dbReference>
<dbReference type="Gene3D" id="3.40.50.150">
    <property type="entry name" value="Vaccinia Virus protein VP39"/>
    <property type="match status" value="1"/>
</dbReference>
<evidence type="ECO:0000259" key="5">
    <source>
        <dbReference type="Pfam" id="PF02384"/>
    </source>
</evidence>
<gene>
    <name evidence="7" type="ORF">ENR15_03765</name>
</gene>
<proteinExistence type="predicted"/>
<feature type="domain" description="Type ISP restriction-modification enzyme LLaBIII C-terminal specificity" evidence="6">
    <location>
        <begin position="590"/>
        <end position="953"/>
    </location>
</feature>
<dbReference type="PANTHER" id="PTHR33841:SF1">
    <property type="entry name" value="DNA METHYLTRANSFERASE A"/>
    <property type="match status" value="1"/>
</dbReference>
<keyword evidence="2 7" id="KW-0489">Methyltransferase</keyword>
<dbReference type="InterPro" id="IPR003356">
    <property type="entry name" value="DNA_methylase_A-5"/>
</dbReference>
<dbReference type="PRINTS" id="PR00507">
    <property type="entry name" value="N12N6MTFRASE"/>
</dbReference>
<evidence type="ECO:0000256" key="2">
    <source>
        <dbReference type="ARBA" id="ARBA00022603"/>
    </source>
</evidence>
<evidence type="ECO:0000313" key="7">
    <source>
        <dbReference type="EMBL" id="HGF99794.1"/>
    </source>
</evidence>